<dbReference type="EMBL" id="LOCQ01000037">
    <property type="protein sequence ID" value="OBV41221.1"/>
    <property type="molecule type" value="Genomic_DNA"/>
</dbReference>
<dbReference type="STRING" id="1747903.ASR47_102631"/>
<dbReference type="GO" id="GO:0006417">
    <property type="term" value="P:regulation of translation"/>
    <property type="evidence" value="ECO:0007669"/>
    <property type="project" value="TreeGrafter"/>
</dbReference>
<keyword evidence="1" id="KW-0812">Transmembrane</keyword>
<dbReference type="Pfam" id="PF10099">
    <property type="entry name" value="RskA_C"/>
    <property type="match status" value="1"/>
</dbReference>
<comment type="caution">
    <text evidence="3">The sequence shown here is derived from an EMBL/GenBank/DDBJ whole genome shotgun (WGS) entry which is preliminary data.</text>
</comment>
<dbReference type="OrthoDB" id="8617430at2"/>
<organism evidence="3 4">
    <name type="scientific">Janthinobacterium psychrotolerans</name>
    <dbReference type="NCBI Taxonomy" id="1747903"/>
    <lineage>
        <taxon>Bacteria</taxon>
        <taxon>Pseudomonadati</taxon>
        <taxon>Pseudomonadota</taxon>
        <taxon>Betaproteobacteria</taxon>
        <taxon>Burkholderiales</taxon>
        <taxon>Oxalobacteraceae</taxon>
        <taxon>Janthinobacterium</taxon>
    </lineage>
</organism>
<dbReference type="PATRIC" id="fig|1747903.4.peg.4898"/>
<evidence type="ECO:0000256" key="1">
    <source>
        <dbReference type="SAM" id="Phobius"/>
    </source>
</evidence>
<keyword evidence="1" id="KW-1133">Transmembrane helix</keyword>
<dbReference type="PANTHER" id="PTHR37461">
    <property type="entry name" value="ANTI-SIGMA-K FACTOR RSKA"/>
    <property type="match status" value="1"/>
</dbReference>
<proteinExistence type="predicted"/>
<feature type="domain" description="Anti-sigma K factor RskA C-terminal" evidence="2">
    <location>
        <begin position="101"/>
        <end position="224"/>
    </location>
</feature>
<dbReference type="AlphaFoldDB" id="A0A1A7C5M8"/>
<dbReference type="PANTHER" id="PTHR37461:SF1">
    <property type="entry name" value="ANTI-SIGMA-K FACTOR RSKA"/>
    <property type="match status" value="1"/>
</dbReference>
<keyword evidence="4" id="KW-1185">Reference proteome</keyword>
<gene>
    <name evidence="3" type="ORF">ASR47_102631</name>
</gene>
<accession>A0A1A7C5M8</accession>
<evidence type="ECO:0000313" key="4">
    <source>
        <dbReference type="Proteomes" id="UP000092713"/>
    </source>
</evidence>
<evidence type="ECO:0000313" key="3">
    <source>
        <dbReference type="EMBL" id="OBV41221.1"/>
    </source>
</evidence>
<feature type="transmembrane region" description="Helical" evidence="1">
    <location>
        <begin position="94"/>
        <end position="113"/>
    </location>
</feature>
<dbReference type="Proteomes" id="UP000092713">
    <property type="component" value="Unassembled WGS sequence"/>
</dbReference>
<protein>
    <submittedName>
        <fullName evidence="3">Anti-sigma-K factor RskA</fullName>
    </submittedName>
</protein>
<dbReference type="InterPro" id="IPR051474">
    <property type="entry name" value="Anti-sigma-K/W_factor"/>
</dbReference>
<reference evidence="3 4" key="1">
    <citation type="submission" date="2016-04" db="EMBL/GenBank/DDBJ databases">
        <title>Draft genome sequence of Janthinobacterium psychrotolerans sp. nov., isolated from freshwater sediments in Denmark.</title>
        <authorList>
            <person name="Gong X."/>
            <person name="Skrivergaard S."/>
            <person name="Korsgaard B.S."/>
            <person name="Schreiber L."/>
            <person name="Marshall I.P."/>
            <person name="Finster K."/>
            <person name="Schramm A."/>
        </authorList>
    </citation>
    <scope>NUCLEOTIDE SEQUENCE [LARGE SCALE GENOMIC DNA]</scope>
    <source>
        <strain evidence="3 4">S3-2</strain>
    </source>
</reference>
<dbReference type="GO" id="GO:0016989">
    <property type="term" value="F:sigma factor antagonist activity"/>
    <property type="evidence" value="ECO:0007669"/>
    <property type="project" value="TreeGrafter"/>
</dbReference>
<evidence type="ECO:0000259" key="2">
    <source>
        <dbReference type="Pfam" id="PF10099"/>
    </source>
</evidence>
<dbReference type="RefSeq" id="WP_065306206.1">
    <property type="nucleotide sequence ID" value="NZ_LOCQ01000037.1"/>
</dbReference>
<keyword evidence="1" id="KW-0472">Membrane</keyword>
<sequence length="233" mass="25662">MNIRGNDALRQKLASEYVLGTLKGGARRRFEGWLYNDADLRNITAEWRQRLEPMAEFATPVAPPKRIWQQIEQRLYLTQAQHGGRSLWRDSLSFWRSLGLASSAIAALLVIVMSTQLMSTPQISHVATLMDEKSQTALLLTADSRHDTLEVRMVGNAPVPTDKELELWAVPKSGKPRSLGLLADKGSVTLALSSRAIGNDVALLAVTLEPRGGSPDPNGPTGPILYKGNWVRL</sequence>
<dbReference type="InterPro" id="IPR018764">
    <property type="entry name" value="RskA_C"/>
</dbReference>
<dbReference type="GO" id="GO:0005886">
    <property type="term" value="C:plasma membrane"/>
    <property type="evidence" value="ECO:0007669"/>
    <property type="project" value="InterPro"/>
</dbReference>
<name>A0A1A7C5M8_9BURK</name>